<dbReference type="KEGG" id="pzh:CX676_21160"/>
<dbReference type="GO" id="GO:0005524">
    <property type="term" value="F:ATP binding"/>
    <property type="evidence" value="ECO:0007669"/>
    <property type="project" value="UniProtKB-KW"/>
</dbReference>
<keyword evidence="5" id="KW-0614">Plasmid</keyword>
<dbReference type="AlphaFoldDB" id="A0A2H5F5I6"/>
<organism evidence="5 6">
    <name type="scientific">Paracoccus zhejiangensis</name>
    <dbReference type="NCBI Taxonomy" id="1077935"/>
    <lineage>
        <taxon>Bacteria</taxon>
        <taxon>Pseudomonadati</taxon>
        <taxon>Pseudomonadota</taxon>
        <taxon>Alphaproteobacteria</taxon>
        <taxon>Rhodobacterales</taxon>
        <taxon>Paracoccaceae</taxon>
        <taxon>Paracoccus</taxon>
    </lineage>
</organism>
<evidence type="ECO:0000313" key="5">
    <source>
        <dbReference type="EMBL" id="AUH66810.1"/>
    </source>
</evidence>
<reference evidence="5 6" key="1">
    <citation type="journal article" date="2013" name="Antonie Van Leeuwenhoek">
        <title>Paracoccus zhejiangensis sp. nov., isolated from activated sludge in wastewater-treatment system.</title>
        <authorList>
            <person name="Wu Z.G."/>
            <person name="Zhang D.F."/>
            <person name="Liu Y.L."/>
            <person name="Wang F."/>
            <person name="Jiang X."/>
            <person name="Li C."/>
            <person name="Li S.P."/>
            <person name="Hong Q."/>
            <person name="Li W.J."/>
        </authorList>
    </citation>
    <scope>NUCLEOTIDE SEQUENCE [LARGE SCALE GENOMIC DNA]</scope>
    <source>
        <strain evidence="5 6">J6</strain>
        <plasmid evidence="6">Plasmid ppz02</plasmid>
    </source>
</reference>
<gene>
    <name evidence="5" type="ORF">CX676_21160</name>
</gene>
<dbReference type="PANTHER" id="PTHR30121:SF12">
    <property type="entry name" value="TYPE IV SECRETION SYSTEM PROTEIN CAGE"/>
    <property type="match status" value="1"/>
</dbReference>
<sequence>MATGSWPSSFGARRRAWLHGGRSGCGAMFNARDLNELSERARAVLPADLKLYRHLPYVLEIDDETIRTRENGLLMALEVTGIDGTTSSDGDIHELRRAFAHVLDGLDERFTIYLHRMMRPAALGLTPIRGEGFAADVDRAWQAHLERRNLHEFVLVLTVVRNQVRPLRVPLFGTAASRLFDKNTARRLHELREVVSIIETSLAVGTRRLKIGDGSLLGFLAAINTAVLRKDYRGARTLIAEDLSHIALALDPARGTMTVEEGFDRPRYAATLAIWKYSETTWPGMLDALDTSIDTVICHSFTPVANHRISGRVKRRVNQIRAAGDLVPTIEAQLLQAADDVETGKLGIGAHQLSITIFADSQAELDARVAHIRGIAERMKVTLTRTMRAQEATFFAQHPGNQDYQCFEMAVSTVTFADMASLHMEDAGTPASGLPWQTPITVLETAGGSAHRFSWHRPGKPAPADPTLGHTLVLGPSDAGKSTTMAFLASQAMRAGIRLILFDKDKALRPVVTALGGSYAVILAGQPTGLSPLLTETGPRGEAWQMDWLSTLVERGGAPLTPQQSEALKSAIRQNGQAPAELRDFRHFQDLIGDVNDGRNLAMRIGEWGPAGRYAWVFGAAERPIVDFEEAGTVLGIDLTEILDLPVERMAVLSYIFRRLDLMFEDHRPTLVLIDEASRVMDDAYFSRRVPKWLPTVRKQNVVMVLMTQFPSQIRDSKAKSILEGLPNRMLFPNSRATERDYDGYNLTENQLSFLLSGSRGAREVLWAGPTGATVLNADLSALGPLLAALGSDAAAKQAFGEDYATRPMFWRRD</sequence>
<keyword evidence="6" id="KW-1185">Reference proteome</keyword>
<evidence type="ECO:0000259" key="4">
    <source>
        <dbReference type="Pfam" id="PF03135"/>
    </source>
</evidence>
<accession>A0A2H5F5I6</accession>
<dbReference type="PANTHER" id="PTHR30121">
    <property type="entry name" value="UNCHARACTERIZED PROTEIN YJGR-RELATED"/>
    <property type="match status" value="1"/>
</dbReference>
<name>A0A2H5F5I6_9RHOB</name>
<feature type="domain" description="CagE TrbE VirB component of type IV transporter system central" evidence="4">
    <location>
        <begin position="266"/>
        <end position="405"/>
    </location>
</feature>
<dbReference type="InterPro" id="IPR051162">
    <property type="entry name" value="T4SS_component"/>
</dbReference>
<dbReference type="EMBL" id="CP025432">
    <property type="protein sequence ID" value="AUH66810.1"/>
    <property type="molecule type" value="Genomic_DNA"/>
</dbReference>
<keyword evidence="2" id="KW-0547">Nucleotide-binding</keyword>
<evidence type="ECO:0000256" key="3">
    <source>
        <dbReference type="ARBA" id="ARBA00022840"/>
    </source>
</evidence>
<dbReference type="InterPro" id="IPR027417">
    <property type="entry name" value="P-loop_NTPase"/>
</dbReference>
<comment type="similarity">
    <text evidence="1">Belongs to the TrbE/VirB4 family.</text>
</comment>
<evidence type="ECO:0000256" key="2">
    <source>
        <dbReference type="ARBA" id="ARBA00022741"/>
    </source>
</evidence>
<proteinExistence type="inferred from homology"/>
<dbReference type="Pfam" id="PF03135">
    <property type="entry name" value="CagE_TrbE_VirB"/>
    <property type="match status" value="1"/>
</dbReference>
<keyword evidence="3" id="KW-0067">ATP-binding</keyword>
<dbReference type="Proteomes" id="UP000234530">
    <property type="component" value="Plasmid pPZ02"/>
</dbReference>
<dbReference type="InterPro" id="IPR018145">
    <property type="entry name" value="CagE_TrbE_VirB_cntrl_dom"/>
</dbReference>
<evidence type="ECO:0000256" key="1">
    <source>
        <dbReference type="ARBA" id="ARBA00006512"/>
    </source>
</evidence>
<evidence type="ECO:0000313" key="6">
    <source>
        <dbReference type="Proteomes" id="UP000234530"/>
    </source>
</evidence>
<dbReference type="Gene3D" id="3.40.50.300">
    <property type="entry name" value="P-loop containing nucleotide triphosphate hydrolases"/>
    <property type="match status" value="2"/>
</dbReference>
<protein>
    <submittedName>
        <fullName evidence="5">Type IV secretion system protein B4</fullName>
    </submittedName>
</protein>
<geneLocation type="plasmid" evidence="6">
    <name>ppz02</name>
</geneLocation>
<dbReference type="SUPFAM" id="SSF52540">
    <property type="entry name" value="P-loop containing nucleoside triphosphate hydrolases"/>
    <property type="match status" value="1"/>
</dbReference>